<dbReference type="Proteomes" id="UP000184310">
    <property type="component" value="Unassembled WGS sequence"/>
</dbReference>
<dbReference type="RefSeq" id="WP_072984128.1">
    <property type="nucleotide sequence ID" value="NZ_FQZB01000003.1"/>
</dbReference>
<dbReference type="CDD" id="cd02883">
    <property type="entry name" value="NUDIX_Hydrolase"/>
    <property type="match status" value="1"/>
</dbReference>
<protein>
    <submittedName>
        <fullName evidence="1">Uncharacterized protein</fullName>
    </submittedName>
</protein>
<sequence length="130" mass="15273">MSKIIGAQVIIRDNFNSVLVIQRKVKKTEPKLWDIFSRTLKGKETTEKCANRTIKEDLKTIIFDLEPFREYIVNEETGDTVMVYMGYVKERIVCHDNIVANKWISKKNISEYEFTPMAKNILTDFFESNK</sequence>
<dbReference type="InterPro" id="IPR015797">
    <property type="entry name" value="NUDIX_hydrolase-like_dom_sf"/>
</dbReference>
<reference evidence="1 2" key="1">
    <citation type="submission" date="2016-11" db="EMBL/GenBank/DDBJ databases">
        <authorList>
            <person name="Jaros S."/>
            <person name="Januszkiewicz K."/>
            <person name="Wedrychowicz H."/>
        </authorList>
    </citation>
    <scope>NUCLEOTIDE SEQUENCE [LARGE SCALE GENOMIC DNA]</scope>
    <source>
        <strain evidence="1 2">DSM 21758</strain>
    </source>
</reference>
<dbReference type="SUPFAM" id="SSF55811">
    <property type="entry name" value="Nudix"/>
    <property type="match status" value="1"/>
</dbReference>
<dbReference type="AlphaFoldDB" id="A0A1M6AE47"/>
<dbReference type="OrthoDB" id="1936118at2"/>
<accession>A0A1M6AE47</accession>
<dbReference type="EMBL" id="FQZB01000003">
    <property type="protein sequence ID" value="SHI34692.1"/>
    <property type="molecule type" value="Genomic_DNA"/>
</dbReference>
<evidence type="ECO:0000313" key="2">
    <source>
        <dbReference type="Proteomes" id="UP000184310"/>
    </source>
</evidence>
<evidence type="ECO:0000313" key="1">
    <source>
        <dbReference type="EMBL" id="SHI34692.1"/>
    </source>
</evidence>
<proteinExistence type="predicted"/>
<organism evidence="1 2">
    <name type="scientific">Clostridium cavendishii DSM 21758</name>
    <dbReference type="NCBI Taxonomy" id="1121302"/>
    <lineage>
        <taxon>Bacteria</taxon>
        <taxon>Bacillati</taxon>
        <taxon>Bacillota</taxon>
        <taxon>Clostridia</taxon>
        <taxon>Eubacteriales</taxon>
        <taxon>Clostridiaceae</taxon>
        <taxon>Clostridium</taxon>
    </lineage>
</organism>
<gene>
    <name evidence="1" type="ORF">SAMN02745163_00059</name>
</gene>
<dbReference type="Gene3D" id="3.90.79.10">
    <property type="entry name" value="Nucleoside Triphosphate Pyrophosphohydrolase"/>
    <property type="match status" value="1"/>
</dbReference>
<name>A0A1M6AE47_9CLOT</name>
<keyword evidence="2" id="KW-1185">Reference proteome</keyword>